<name>A0ABU5NW06_9GAMM</name>
<dbReference type="Proteomes" id="UP001305746">
    <property type="component" value="Unassembled WGS sequence"/>
</dbReference>
<comment type="caution">
    <text evidence="1">The sequence shown here is derived from an EMBL/GenBank/DDBJ whole genome shotgun (WGS) entry which is preliminary data.</text>
</comment>
<evidence type="ECO:0000313" key="2">
    <source>
        <dbReference type="Proteomes" id="UP001305746"/>
    </source>
</evidence>
<evidence type="ECO:0000313" key="1">
    <source>
        <dbReference type="EMBL" id="MEA1079989.1"/>
    </source>
</evidence>
<protein>
    <submittedName>
        <fullName evidence="1">Uncharacterized protein</fullName>
    </submittedName>
</protein>
<reference evidence="1 2" key="1">
    <citation type="submission" date="2023-12" db="EMBL/GenBank/DDBJ databases">
        <title>Marinobacter qingdaonensis sp. nov., isolated from the intertidal sediment of Qingdao, PR China.</title>
        <authorList>
            <person name="Li Y."/>
        </authorList>
    </citation>
    <scope>NUCLEOTIDE SEQUENCE [LARGE SCALE GENOMIC DNA]</scope>
    <source>
        <strain evidence="1 2">ASW11-75</strain>
    </source>
</reference>
<sequence>MPTLRVSENRISECQLWLVALVILVWAMAGASTPLVDQLPEGLGTSHTALVDAPYEWSSADPNPVDAVGFGLLPIGHADAQRPALGFINPPARLTSYPHLPQGPPRFT</sequence>
<organism evidence="1 2">
    <name type="scientific">Marinobacter qingdaonensis</name>
    <dbReference type="NCBI Taxonomy" id="3108486"/>
    <lineage>
        <taxon>Bacteria</taxon>
        <taxon>Pseudomonadati</taxon>
        <taxon>Pseudomonadota</taxon>
        <taxon>Gammaproteobacteria</taxon>
        <taxon>Pseudomonadales</taxon>
        <taxon>Marinobacteraceae</taxon>
        <taxon>Marinobacter</taxon>
    </lineage>
</organism>
<keyword evidence="2" id="KW-1185">Reference proteome</keyword>
<dbReference type="EMBL" id="JAYDCJ010000003">
    <property type="protein sequence ID" value="MEA1079989.1"/>
    <property type="molecule type" value="Genomic_DNA"/>
</dbReference>
<accession>A0ABU5NW06</accession>
<dbReference type="RefSeq" id="WP_322854505.1">
    <property type="nucleotide sequence ID" value="NZ_JAYDCJ010000003.1"/>
</dbReference>
<proteinExistence type="predicted"/>
<gene>
    <name evidence="1" type="ORF">U5822_04880</name>
</gene>